<dbReference type="EC" id="6.5.1.1" evidence="2"/>
<keyword evidence="5" id="KW-0548">Nucleotidyltransferase</keyword>
<keyword evidence="15" id="KW-0233">DNA recombination</keyword>
<keyword evidence="17" id="KW-0464">Manganese</keyword>
<evidence type="ECO:0000256" key="9">
    <source>
        <dbReference type="ARBA" id="ARBA00022763"/>
    </source>
</evidence>
<dbReference type="Pfam" id="PF04679">
    <property type="entry name" value="DNA_ligase_A_C"/>
    <property type="match status" value="1"/>
</dbReference>
<evidence type="ECO:0000256" key="4">
    <source>
        <dbReference type="ARBA" id="ARBA00022679"/>
    </source>
</evidence>
<dbReference type="InterPro" id="IPR014143">
    <property type="entry name" value="NHEJ_ligase_prk"/>
</dbReference>
<dbReference type="GO" id="GO:0003677">
    <property type="term" value="F:DNA binding"/>
    <property type="evidence" value="ECO:0007669"/>
    <property type="project" value="UniProtKB-KW"/>
</dbReference>
<sequence>MCAVALRQSRSEVSRVTGARKTAIPGYIEPCDPTLREKPPPGEGWVYEIKADGYRAQLHLHDGDITVYSRTGLDWTEQFSSIAASAHKVNAKSAIIDGEAVVYGSGGLPDFQRLRRELGRKQSERVRYHAFDLLYLDGYDLRGAAYEDRKRLLQQLLANAPETFVYVEALEADGDEIFAKACQLGLEGLVAKRLGRPYRSGRQETWIKLKCKKSETFPIVAFVEKLGAHPRKIASLYVGRHKDGKLVYAGKVRTGYTETTARELRERLDPLIRRTSPLDVRIRKPKATWVEPAVEAEVEYGALTDDGLLREAVFKGLRGDLAVRTVKAPRSAPSSAGWPKLGVPKENILQLLPDAVVPSKEELANYWRRVWNKALPHLGHRPLKLVRHVHGTTFYHKGPLPKDVPEAVHQLRIQKRDGGQGTRLWVDSLDGLLGLVRIGTVELHPWNSTVEDFEHADRIVIDLDPGEGVEWQEVADTALELRALLKREGLDPWPKLTGGKGVHLMAPLDEPMLHDRAHRITRGLCSEFAARNPDRYILSAQARRARRIFLDYLRNGRGTTAVGTYSPRAREGFPIAAPVSWASLEKGIRPDAFTMDSPFRVKQRRPP</sequence>
<dbReference type="SUPFAM" id="SSF56091">
    <property type="entry name" value="DNA ligase/mRNA capping enzyme, catalytic domain"/>
    <property type="match status" value="1"/>
</dbReference>
<dbReference type="AlphaFoldDB" id="A0A2U3Q6R1"/>
<evidence type="ECO:0000259" key="21">
    <source>
        <dbReference type="PROSITE" id="PS50160"/>
    </source>
</evidence>
<dbReference type="SUPFAM" id="SSF50249">
    <property type="entry name" value="Nucleic acid-binding proteins"/>
    <property type="match status" value="1"/>
</dbReference>
<dbReference type="GO" id="GO:0006281">
    <property type="term" value="P:DNA repair"/>
    <property type="evidence" value="ECO:0007669"/>
    <property type="project" value="UniProtKB-KW"/>
</dbReference>
<evidence type="ECO:0000256" key="18">
    <source>
        <dbReference type="ARBA" id="ARBA00023268"/>
    </source>
</evidence>
<keyword evidence="8" id="KW-0547">Nucleotide-binding</keyword>
<evidence type="ECO:0000256" key="15">
    <source>
        <dbReference type="ARBA" id="ARBA00023172"/>
    </source>
</evidence>
<keyword evidence="6" id="KW-0540">Nuclease</keyword>
<keyword evidence="7" id="KW-0479">Metal-binding</keyword>
<evidence type="ECO:0000256" key="19">
    <source>
        <dbReference type="ARBA" id="ARBA00029943"/>
    </source>
</evidence>
<dbReference type="NCBIfam" id="TIGR02779">
    <property type="entry name" value="NHEJ_ligase_lig"/>
    <property type="match status" value="1"/>
</dbReference>
<evidence type="ECO:0000256" key="6">
    <source>
        <dbReference type="ARBA" id="ARBA00022722"/>
    </source>
</evidence>
<comment type="cofactor">
    <cofactor evidence="1">
        <name>Mn(2+)</name>
        <dbReference type="ChEBI" id="CHEBI:29035"/>
    </cofactor>
</comment>
<evidence type="ECO:0000256" key="13">
    <source>
        <dbReference type="ARBA" id="ARBA00022932"/>
    </source>
</evidence>
<evidence type="ECO:0000313" key="23">
    <source>
        <dbReference type="Proteomes" id="UP000246085"/>
    </source>
</evidence>
<keyword evidence="16" id="KW-0234">DNA repair</keyword>
<evidence type="ECO:0000256" key="10">
    <source>
        <dbReference type="ARBA" id="ARBA00022801"/>
    </source>
</evidence>
<keyword evidence="12" id="KW-0067">ATP-binding</keyword>
<accession>A0A2U3Q6R1</accession>
<proteinExistence type="predicted"/>
<evidence type="ECO:0000256" key="12">
    <source>
        <dbReference type="ARBA" id="ARBA00022840"/>
    </source>
</evidence>
<evidence type="ECO:0000256" key="3">
    <source>
        <dbReference type="ARBA" id="ARBA00022598"/>
    </source>
</evidence>
<dbReference type="Gene3D" id="3.30.470.30">
    <property type="entry name" value="DNA ligase/mRNA capping enzyme"/>
    <property type="match status" value="1"/>
</dbReference>
<gene>
    <name evidence="22" type="ORF">BRAD3257_6108</name>
</gene>
<evidence type="ECO:0000256" key="20">
    <source>
        <dbReference type="ARBA" id="ARBA00034003"/>
    </source>
</evidence>
<dbReference type="Pfam" id="PF01068">
    <property type="entry name" value="DNA_ligase_A_M"/>
    <property type="match status" value="1"/>
</dbReference>
<dbReference type="GO" id="GO:0004527">
    <property type="term" value="F:exonuclease activity"/>
    <property type="evidence" value="ECO:0007669"/>
    <property type="project" value="UniProtKB-KW"/>
</dbReference>
<dbReference type="Proteomes" id="UP000246085">
    <property type="component" value="Chromosome BRAD3257"/>
</dbReference>
<keyword evidence="3 22" id="KW-0436">Ligase</keyword>
<dbReference type="RefSeq" id="WP_122404518.1">
    <property type="nucleotide sequence ID" value="NZ_LS398110.1"/>
</dbReference>
<dbReference type="PANTHER" id="PTHR42705">
    <property type="entry name" value="BIFUNCTIONAL NON-HOMOLOGOUS END JOINING PROTEIN LIGD"/>
    <property type="match status" value="1"/>
</dbReference>
<dbReference type="CDD" id="cd07971">
    <property type="entry name" value="OBF_DNA_ligase_LigD"/>
    <property type="match status" value="1"/>
</dbReference>
<dbReference type="InterPro" id="IPR014146">
    <property type="entry name" value="LigD_ligase_dom"/>
</dbReference>
<feature type="domain" description="ATP-dependent DNA ligase family profile" evidence="21">
    <location>
        <begin position="119"/>
        <end position="245"/>
    </location>
</feature>
<evidence type="ECO:0000256" key="17">
    <source>
        <dbReference type="ARBA" id="ARBA00023211"/>
    </source>
</evidence>
<dbReference type="InterPro" id="IPR012309">
    <property type="entry name" value="DNA_ligase_ATP-dep_C"/>
</dbReference>
<dbReference type="Gene3D" id="3.90.920.10">
    <property type="entry name" value="DNA primase, PRIM domain"/>
    <property type="match status" value="1"/>
</dbReference>
<dbReference type="GO" id="GO:0046872">
    <property type="term" value="F:metal ion binding"/>
    <property type="evidence" value="ECO:0007669"/>
    <property type="project" value="UniProtKB-KW"/>
</dbReference>
<comment type="catalytic activity">
    <reaction evidence="20">
        <text>ATP + (deoxyribonucleotide)n-3'-hydroxyl + 5'-phospho-(deoxyribonucleotide)m = (deoxyribonucleotide)n+m + AMP + diphosphate.</text>
        <dbReference type="EC" id="6.5.1.1"/>
    </reaction>
</comment>
<evidence type="ECO:0000256" key="14">
    <source>
        <dbReference type="ARBA" id="ARBA00023125"/>
    </source>
</evidence>
<evidence type="ECO:0000256" key="16">
    <source>
        <dbReference type="ARBA" id="ARBA00023204"/>
    </source>
</evidence>
<evidence type="ECO:0000313" key="22">
    <source>
        <dbReference type="EMBL" id="SPP97026.1"/>
    </source>
</evidence>
<keyword evidence="13" id="KW-0239">DNA-directed DNA polymerase</keyword>
<keyword evidence="11" id="KW-0269">Exonuclease</keyword>
<dbReference type="CDD" id="cd07906">
    <property type="entry name" value="Adenylation_DNA_ligase_LigD_LigC"/>
    <property type="match status" value="1"/>
</dbReference>
<dbReference type="GO" id="GO:0005524">
    <property type="term" value="F:ATP binding"/>
    <property type="evidence" value="ECO:0007669"/>
    <property type="project" value="UniProtKB-KW"/>
</dbReference>
<dbReference type="NCBIfam" id="TIGR02776">
    <property type="entry name" value="NHEJ_ligase_prk"/>
    <property type="match status" value="1"/>
</dbReference>
<dbReference type="GO" id="GO:0003910">
    <property type="term" value="F:DNA ligase (ATP) activity"/>
    <property type="evidence" value="ECO:0007669"/>
    <property type="project" value="UniProtKB-EC"/>
</dbReference>
<dbReference type="EMBL" id="LS398110">
    <property type="protein sequence ID" value="SPP97026.1"/>
    <property type="molecule type" value="Genomic_DNA"/>
</dbReference>
<dbReference type="PROSITE" id="PS50160">
    <property type="entry name" value="DNA_LIGASE_A3"/>
    <property type="match status" value="1"/>
</dbReference>
<keyword evidence="10" id="KW-0378">Hydrolase</keyword>
<reference evidence="22 23" key="1">
    <citation type="submission" date="2018-03" db="EMBL/GenBank/DDBJ databases">
        <authorList>
            <person name="Gully D."/>
        </authorList>
    </citation>
    <scope>NUCLEOTIDE SEQUENCE [LARGE SCALE GENOMIC DNA]</scope>
    <source>
        <strain evidence="22">ORS3257</strain>
    </source>
</reference>
<evidence type="ECO:0000256" key="2">
    <source>
        <dbReference type="ARBA" id="ARBA00012727"/>
    </source>
</evidence>
<dbReference type="InterPro" id="IPR012310">
    <property type="entry name" value="DNA_ligase_ATP-dep_cent"/>
</dbReference>
<evidence type="ECO:0000256" key="11">
    <source>
        <dbReference type="ARBA" id="ARBA00022839"/>
    </source>
</evidence>
<keyword evidence="4" id="KW-0808">Transferase</keyword>
<keyword evidence="14" id="KW-0238">DNA-binding</keyword>
<keyword evidence="18" id="KW-0511">Multifunctional enzyme</keyword>
<dbReference type="GO" id="GO:0006310">
    <property type="term" value="P:DNA recombination"/>
    <property type="evidence" value="ECO:0007669"/>
    <property type="project" value="UniProtKB-KW"/>
</dbReference>
<evidence type="ECO:0000256" key="7">
    <source>
        <dbReference type="ARBA" id="ARBA00022723"/>
    </source>
</evidence>
<evidence type="ECO:0000256" key="5">
    <source>
        <dbReference type="ARBA" id="ARBA00022695"/>
    </source>
</evidence>
<evidence type="ECO:0000256" key="1">
    <source>
        <dbReference type="ARBA" id="ARBA00001936"/>
    </source>
</evidence>
<dbReference type="InterPro" id="IPR012340">
    <property type="entry name" value="NA-bd_OB-fold"/>
</dbReference>
<dbReference type="InterPro" id="IPR052171">
    <property type="entry name" value="NHEJ_LigD"/>
</dbReference>
<dbReference type="GO" id="GO:0003887">
    <property type="term" value="F:DNA-directed DNA polymerase activity"/>
    <property type="evidence" value="ECO:0007669"/>
    <property type="project" value="UniProtKB-KW"/>
</dbReference>
<protein>
    <recommendedName>
        <fullName evidence="2">DNA ligase (ATP)</fullName>
        <ecNumber evidence="2">6.5.1.1</ecNumber>
    </recommendedName>
    <alternativeName>
        <fullName evidence="19">NHEJ DNA polymerase</fullName>
    </alternativeName>
</protein>
<dbReference type="PANTHER" id="PTHR42705:SF2">
    <property type="entry name" value="BIFUNCTIONAL NON-HOMOLOGOUS END JOINING PROTEIN LIGD"/>
    <property type="match status" value="1"/>
</dbReference>
<dbReference type="KEGG" id="bvz:BRAD3257_6108"/>
<evidence type="ECO:0000256" key="8">
    <source>
        <dbReference type="ARBA" id="ARBA00022741"/>
    </source>
</evidence>
<keyword evidence="9" id="KW-0227">DNA damage</keyword>
<dbReference type="InterPro" id="IPR014145">
    <property type="entry name" value="LigD_pol_dom"/>
</dbReference>
<dbReference type="Gene3D" id="2.40.50.140">
    <property type="entry name" value="Nucleic acid-binding proteins"/>
    <property type="match status" value="1"/>
</dbReference>
<name>A0A2U3Q6R1_9BRAD</name>
<organism evidence="22 23">
    <name type="scientific">Bradyrhizobium vignae</name>
    <dbReference type="NCBI Taxonomy" id="1549949"/>
    <lineage>
        <taxon>Bacteria</taxon>
        <taxon>Pseudomonadati</taxon>
        <taxon>Pseudomonadota</taxon>
        <taxon>Alphaproteobacteria</taxon>
        <taxon>Hyphomicrobiales</taxon>
        <taxon>Nitrobacteraceae</taxon>
        <taxon>Bradyrhizobium</taxon>
    </lineage>
</organism>
<dbReference type="Gene3D" id="3.30.1490.70">
    <property type="match status" value="1"/>
</dbReference>
<dbReference type="Pfam" id="PF21686">
    <property type="entry name" value="LigD_Prim-Pol"/>
    <property type="match status" value="1"/>
</dbReference>